<gene>
    <name evidence="1" type="ORF">SAMN04489867_1685</name>
</gene>
<evidence type="ECO:0000313" key="2">
    <source>
        <dbReference type="Proteomes" id="UP000199077"/>
    </source>
</evidence>
<keyword evidence="2" id="KW-1185">Reference proteome</keyword>
<accession>A0A1H0QPT1</accession>
<dbReference type="Proteomes" id="UP000199077">
    <property type="component" value="Chromosome I"/>
</dbReference>
<sequence length="216" mass="23673">MVAQPSERHTDQLHEKLVALSRNAQVNVDLDDPADYWYRLGQRNAYAHALGLSVARGVDHKAFKVADRLSAALADGEHNVDFLLAGALEGAPSAAATPASLEWIGPQAFSAQYGHIPGVDRDYGMRWGERGDQRISWRAPLDASHGLLYAYDPLWAEYKVLGADVPRQAVEGAFTQALDTDVHMDVTAFAEVVRSQTVAQRPRPIEPIAPVRVIEP</sequence>
<proteinExistence type="predicted"/>
<dbReference type="OrthoDB" id="4867325at2"/>
<evidence type="ECO:0000313" key="1">
    <source>
        <dbReference type="EMBL" id="SDP19190.1"/>
    </source>
</evidence>
<name>A0A1H0QPT1_9MICO</name>
<dbReference type="EMBL" id="LT629711">
    <property type="protein sequence ID" value="SDP19190.1"/>
    <property type="molecule type" value="Genomic_DNA"/>
</dbReference>
<dbReference type="STRING" id="443156.SAMN04489867_1685"/>
<reference evidence="2" key="1">
    <citation type="submission" date="2016-10" db="EMBL/GenBank/DDBJ databases">
        <authorList>
            <person name="Varghese N."/>
            <person name="Submissions S."/>
        </authorList>
    </citation>
    <scope>NUCLEOTIDE SEQUENCE [LARGE SCALE GENOMIC DNA]</scope>
    <source>
        <strain evidence="2">DSM 22329</strain>
    </source>
</reference>
<dbReference type="RefSeq" id="WP_091783977.1">
    <property type="nucleotide sequence ID" value="NZ_LT629711.1"/>
</dbReference>
<protein>
    <submittedName>
        <fullName evidence="1">Uncharacterized protein</fullName>
    </submittedName>
</protein>
<organism evidence="1 2">
    <name type="scientific">Pedococcus dokdonensis</name>
    <dbReference type="NCBI Taxonomy" id="443156"/>
    <lineage>
        <taxon>Bacteria</taxon>
        <taxon>Bacillati</taxon>
        <taxon>Actinomycetota</taxon>
        <taxon>Actinomycetes</taxon>
        <taxon>Micrococcales</taxon>
        <taxon>Intrasporangiaceae</taxon>
        <taxon>Pedococcus</taxon>
    </lineage>
</organism>
<dbReference type="AlphaFoldDB" id="A0A1H0QPT1"/>